<evidence type="ECO:0000313" key="2">
    <source>
        <dbReference type="Proteomes" id="UP001464891"/>
    </source>
</evidence>
<dbReference type="EMBL" id="JAMPKM010000002">
    <property type="protein sequence ID" value="MEP0816704.1"/>
    <property type="molecule type" value="Genomic_DNA"/>
</dbReference>
<dbReference type="Proteomes" id="UP001464891">
    <property type="component" value="Unassembled WGS sequence"/>
</dbReference>
<comment type="caution">
    <text evidence="1">The sequence shown here is derived from an EMBL/GenBank/DDBJ whole genome shotgun (WGS) entry which is preliminary data.</text>
</comment>
<dbReference type="RefSeq" id="WP_190434255.1">
    <property type="nucleotide sequence ID" value="NZ_JAMPKM010000002.1"/>
</dbReference>
<protein>
    <submittedName>
        <fullName evidence="1">Uncharacterized protein</fullName>
    </submittedName>
</protein>
<organism evidence="1 2">
    <name type="scientific">Trichocoleus desertorum GB2-A4</name>
    <dbReference type="NCBI Taxonomy" id="2933944"/>
    <lineage>
        <taxon>Bacteria</taxon>
        <taxon>Bacillati</taxon>
        <taxon>Cyanobacteriota</taxon>
        <taxon>Cyanophyceae</taxon>
        <taxon>Leptolyngbyales</taxon>
        <taxon>Trichocoleusaceae</taxon>
        <taxon>Trichocoleus</taxon>
    </lineage>
</organism>
<evidence type="ECO:0000313" key="1">
    <source>
        <dbReference type="EMBL" id="MEP0816704.1"/>
    </source>
</evidence>
<reference evidence="1 2" key="1">
    <citation type="submission" date="2022-04" db="EMBL/GenBank/DDBJ databases">
        <title>Positive selection, recombination, and allopatry shape intraspecific diversity of widespread and dominant cyanobacteria.</title>
        <authorList>
            <person name="Wei J."/>
            <person name="Shu W."/>
            <person name="Hu C."/>
        </authorList>
    </citation>
    <scope>NUCLEOTIDE SEQUENCE [LARGE SCALE GENOMIC DNA]</scope>
    <source>
        <strain evidence="1 2">GB2-A4</strain>
    </source>
</reference>
<sequence length="76" mass="8468">MLLDADDSSEGISRLELERFWGKELTGLTIAQRRVVIELYRKSKYQVVSAIEIEAQMNQASSSQPEPIEAAASKLA</sequence>
<proteinExistence type="predicted"/>
<keyword evidence="2" id="KW-1185">Reference proteome</keyword>
<name>A0ABV0J4J7_9CYAN</name>
<gene>
    <name evidence="1" type="ORF">NC998_06315</name>
</gene>
<accession>A0ABV0J4J7</accession>